<feature type="signal peptide" evidence="2">
    <location>
        <begin position="1"/>
        <end position="16"/>
    </location>
</feature>
<keyword evidence="2" id="KW-0732">Signal</keyword>
<evidence type="ECO:0000256" key="2">
    <source>
        <dbReference type="SAM" id="SignalP"/>
    </source>
</evidence>
<evidence type="ECO:0000313" key="3">
    <source>
        <dbReference type="Proteomes" id="UP000887577"/>
    </source>
</evidence>
<evidence type="ECO:0000313" key="4">
    <source>
        <dbReference type="WBParaSite" id="PSU_v2.g7113.t1"/>
    </source>
</evidence>
<proteinExistence type="predicted"/>
<feature type="region of interest" description="Disordered" evidence="1">
    <location>
        <begin position="28"/>
        <end position="53"/>
    </location>
</feature>
<name>A0A914Z575_9BILA</name>
<dbReference type="Proteomes" id="UP000887577">
    <property type="component" value="Unplaced"/>
</dbReference>
<feature type="chain" id="PRO_5037433216" evidence="2">
    <location>
        <begin position="17"/>
        <end position="214"/>
    </location>
</feature>
<evidence type="ECO:0000256" key="1">
    <source>
        <dbReference type="SAM" id="MobiDB-lite"/>
    </source>
</evidence>
<sequence length="214" mass="23127">MKTLLVIFAIICVSYAFVDVDEDDAVVSSSTTESPTDKPPVEVSTLPPPLNDTKTGTINGIGTVFFEIPVQKSQGIVLTITTNKKIALLFVSLDSNNQSPNADKSDYSVACYGDNSFTAQIQIPSNKFDAPTKAPTDFLADATADAYISVIIQGIATDVTYILDYKPYVTVPPTTTTAVPTIPTTQKSSSTMLVPTFLNFVMLIFFYKYFSASN</sequence>
<dbReference type="AlphaFoldDB" id="A0A914Z575"/>
<accession>A0A914Z575</accession>
<protein>
    <submittedName>
        <fullName evidence="4">Uncharacterized protein</fullName>
    </submittedName>
</protein>
<organism evidence="3 4">
    <name type="scientific">Panagrolaimus superbus</name>
    <dbReference type="NCBI Taxonomy" id="310955"/>
    <lineage>
        <taxon>Eukaryota</taxon>
        <taxon>Metazoa</taxon>
        <taxon>Ecdysozoa</taxon>
        <taxon>Nematoda</taxon>
        <taxon>Chromadorea</taxon>
        <taxon>Rhabditida</taxon>
        <taxon>Tylenchina</taxon>
        <taxon>Panagrolaimomorpha</taxon>
        <taxon>Panagrolaimoidea</taxon>
        <taxon>Panagrolaimidae</taxon>
        <taxon>Panagrolaimus</taxon>
    </lineage>
</organism>
<dbReference type="WBParaSite" id="PSU_v2.g7113.t1">
    <property type="protein sequence ID" value="PSU_v2.g7113.t1"/>
    <property type="gene ID" value="PSU_v2.g7113"/>
</dbReference>
<reference evidence="4" key="1">
    <citation type="submission" date="2022-11" db="UniProtKB">
        <authorList>
            <consortium name="WormBaseParasite"/>
        </authorList>
    </citation>
    <scope>IDENTIFICATION</scope>
</reference>
<keyword evidence="3" id="KW-1185">Reference proteome</keyword>